<dbReference type="Proteomes" id="UP001153365">
    <property type="component" value="Unassembled WGS sequence"/>
</dbReference>
<evidence type="ECO:0000256" key="1">
    <source>
        <dbReference type="SAM" id="MobiDB-lite"/>
    </source>
</evidence>
<dbReference type="AlphaFoldDB" id="A0AAV0AZJ8"/>
<feature type="region of interest" description="Disordered" evidence="1">
    <location>
        <begin position="46"/>
        <end position="78"/>
    </location>
</feature>
<protein>
    <submittedName>
        <fullName evidence="2">Uncharacterized protein</fullName>
    </submittedName>
</protein>
<feature type="compositionally biased region" description="Polar residues" evidence="1">
    <location>
        <begin position="67"/>
        <end position="78"/>
    </location>
</feature>
<feature type="compositionally biased region" description="Basic and acidic residues" evidence="1">
    <location>
        <begin position="48"/>
        <end position="58"/>
    </location>
</feature>
<proteinExistence type="predicted"/>
<name>A0AAV0AZJ8_PHAPC</name>
<dbReference type="EMBL" id="CALTRL010001979">
    <property type="protein sequence ID" value="CAH7674348.1"/>
    <property type="molecule type" value="Genomic_DNA"/>
</dbReference>
<evidence type="ECO:0000313" key="2">
    <source>
        <dbReference type="EMBL" id="CAH7674348.1"/>
    </source>
</evidence>
<accession>A0AAV0AZJ8</accession>
<comment type="caution">
    <text evidence="2">The sequence shown here is derived from an EMBL/GenBank/DDBJ whole genome shotgun (WGS) entry which is preliminary data.</text>
</comment>
<organism evidence="2 3">
    <name type="scientific">Phakopsora pachyrhizi</name>
    <name type="common">Asian soybean rust disease fungus</name>
    <dbReference type="NCBI Taxonomy" id="170000"/>
    <lineage>
        <taxon>Eukaryota</taxon>
        <taxon>Fungi</taxon>
        <taxon>Dikarya</taxon>
        <taxon>Basidiomycota</taxon>
        <taxon>Pucciniomycotina</taxon>
        <taxon>Pucciniomycetes</taxon>
        <taxon>Pucciniales</taxon>
        <taxon>Phakopsoraceae</taxon>
        <taxon>Phakopsora</taxon>
    </lineage>
</organism>
<keyword evidence="3" id="KW-1185">Reference proteome</keyword>
<sequence>MDKGQEEVLWGVQLLEGNHTFLAFNPDSDPTRPYVAFASLTITASQPKNKEPAVESKPLRRRRRANQKTNQFKQSKETQILNQSLASSQAFKNLDPSLTLVLTSYRYNNLSLRANTNYSGSSKRSLVMEHELAPLLILDHQSNYDLEIQSKSDSYYYYQHQQHQRGGLDQLEKSQRLKVESLTT</sequence>
<reference evidence="2" key="1">
    <citation type="submission" date="2022-06" db="EMBL/GenBank/DDBJ databases">
        <authorList>
            <consortium name="SYNGENTA / RWTH Aachen University"/>
        </authorList>
    </citation>
    <scope>NUCLEOTIDE SEQUENCE</scope>
</reference>
<evidence type="ECO:0000313" key="3">
    <source>
        <dbReference type="Proteomes" id="UP001153365"/>
    </source>
</evidence>
<gene>
    <name evidence="2" type="ORF">PPACK8108_LOCUS9258</name>
</gene>